<dbReference type="SUPFAM" id="SSF53597">
    <property type="entry name" value="Dihydrofolate reductase-like"/>
    <property type="match status" value="1"/>
</dbReference>
<dbReference type="Pfam" id="PF01872">
    <property type="entry name" value="RibD_C"/>
    <property type="match status" value="1"/>
</dbReference>
<dbReference type="InterPro" id="IPR024072">
    <property type="entry name" value="DHFR-like_dom_sf"/>
</dbReference>
<dbReference type="PANTHER" id="PTHR38011">
    <property type="entry name" value="DIHYDROFOLATE REDUCTASE FAMILY PROTEIN (AFU_ORTHOLOGUE AFUA_8G06820)"/>
    <property type="match status" value="1"/>
</dbReference>
<dbReference type="InterPro" id="IPR050765">
    <property type="entry name" value="Riboflavin_Biosynth_HTPR"/>
</dbReference>
<dbReference type="EMBL" id="MJAO01000002">
    <property type="protein sequence ID" value="OKB68433.1"/>
    <property type="molecule type" value="Genomic_DNA"/>
</dbReference>
<organism evidence="2 3">
    <name type="scientific">Serratia marcescens</name>
    <dbReference type="NCBI Taxonomy" id="615"/>
    <lineage>
        <taxon>Bacteria</taxon>
        <taxon>Pseudomonadati</taxon>
        <taxon>Pseudomonadota</taxon>
        <taxon>Gammaproteobacteria</taxon>
        <taxon>Enterobacterales</taxon>
        <taxon>Yersiniaceae</taxon>
        <taxon>Serratia</taxon>
    </lineage>
</organism>
<dbReference type="AlphaFoldDB" id="A0A1Q4P5L1"/>
<comment type="caution">
    <text evidence="2">The sequence shown here is derived from an EMBL/GenBank/DDBJ whole genome shotgun (WGS) entry which is preliminary data.</text>
</comment>
<dbReference type="GO" id="GO:0008703">
    <property type="term" value="F:5-amino-6-(5-phosphoribosylamino)uracil reductase activity"/>
    <property type="evidence" value="ECO:0007669"/>
    <property type="project" value="InterPro"/>
</dbReference>
<accession>A0A1Q4P5L1</accession>
<dbReference type="Proteomes" id="UP000185770">
    <property type="component" value="Unassembled WGS sequence"/>
</dbReference>
<feature type="domain" description="Bacterial bifunctional deaminase-reductase C-terminal" evidence="1">
    <location>
        <begin position="3"/>
        <end position="195"/>
    </location>
</feature>
<proteinExistence type="predicted"/>
<sequence length="221" mass="24092">MRQIIASAFVSLDGVMQAPGLPDEDRAGGFRFGGWTAPYWDDAIAETMSDLFSTPFDLLLGRRTYDIFAGYWPHITTDSAADQFDEFAAGIARMFNQAVKYVATHHGETLGWENSQWLGRDILARLRELKRGQGPVLLVQGSSTLMQQLLANDLVDELRLLTYPVLLGGGKRLFDENAAPAAFTLTQSVVSPGGVIVAHYRRAGEVTTGAFVAERAAAAQP</sequence>
<protein>
    <submittedName>
        <fullName evidence="2">Dihydrofolate reductase</fullName>
    </submittedName>
</protein>
<dbReference type="OrthoDB" id="7342392at2"/>
<dbReference type="InterPro" id="IPR002734">
    <property type="entry name" value="RibDG_C"/>
</dbReference>
<reference evidence="2 3" key="1">
    <citation type="submission" date="2016-09" db="EMBL/GenBank/DDBJ databases">
        <title>Serratia marcescens MSU-97 and epiphytic antimycotic-producing bacteria.</title>
        <authorList>
            <person name="Matilla M.A."/>
        </authorList>
    </citation>
    <scope>NUCLEOTIDE SEQUENCE [LARGE SCALE GENOMIC DNA]</scope>
    <source>
        <strain evidence="2 3">MSU-97</strain>
    </source>
</reference>
<evidence type="ECO:0000313" key="3">
    <source>
        <dbReference type="Proteomes" id="UP000185770"/>
    </source>
</evidence>
<name>A0A1Q4P5L1_SERMA</name>
<evidence type="ECO:0000313" key="2">
    <source>
        <dbReference type="EMBL" id="OKB68433.1"/>
    </source>
</evidence>
<dbReference type="PANTHER" id="PTHR38011:SF2">
    <property type="entry name" value="BIFUNCTIONAL DEAMINASE-REDUCTASE DOMAIN PROTEIN"/>
    <property type="match status" value="1"/>
</dbReference>
<gene>
    <name evidence="2" type="ORF">BHU62_02915</name>
</gene>
<dbReference type="Gene3D" id="3.40.430.10">
    <property type="entry name" value="Dihydrofolate Reductase, subunit A"/>
    <property type="match status" value="1"/>
</dbReference>
<dbReference type="RefSeq" id="WP_073529076.1">
    <property type="nucleotide sequence ID" value="NZ_MJAO01000002.1"/>
</dbReference>
<dbReference type="GO" id="GO:0009231">
    <property type="term" value="P:riboflavin biosynthetic process"/>
    <property type="evidence" value="ECO:0007669"/>
    <property type="project" value="InterPro"/>
</dbReference>
<evidence type="ECO:0000259" key="1">
    <source>
        <dbReference type="Pfam" id="PF01872"/>
    </source>
</evidence>